<dbReference type="EMBL" id="CM037158">
    <property type="protein sequence ID" value="KAH7853127.1"/>
    <property type="molecule type" value="Genomic_DNA"/>
</dbReference>
<protein>
    <submittedName>
        <fullName evidence="1">Uncharacterized protein</fullName>
    </submittedName>
</protein>
<evidence type="ECO:0000313" key="2">
    <source>
        <dbReference type="Proteomes" id="UP000828048"/>
    </source>
</evidence>
<reference evidence="1 2" key="1">
    <citation type="journal article" date="2021" name="Hortic Res">
        <title>High-quality reference genome and annotation aids understanding of berry development for evergreen blueberry (Vaccinium darrowii).</title>
        <authorList>
            <person name="Yu J."/>
            <person name="Hulse-Kemp A.M."/>
            <person name="Babiker E."/>
            <person name="Staton M."/>
        </authorList>
    </citation>
    <scope>NUCLEOTIDE SEQUENCE [LARGE SCALE GENOMIC DNA]</scope>
    <source>
        <strain evidence="2">cv. NJ 8807/NJ 8810</strain>
        <tissue evidence="1">Young leaf</tissue>
    </source>
</reference>
<proteinExistence type="predicted"/>
<evidence type="ECO:0000313" key="1">
    <source>
        <dbReference type="EMBL" id="KAH7853127.1"/>
    </source>
</evidence>
<keyword evidence="2" id="KW-1185">Reference proteome</keyword>
<comment type="caution">
    <text evidence="1">The sequence shown here is derived from an EMBL/GenBank/DDBJ whole genome shotgun (WGS) entry which is preliminary data.</text>
</comment>
<dbReference type="Proteomes" id="UP000828048">
    <property type="component" value="Chromosome 8"/>
</dbReference>
<sequence>MGRKPKHCPSFFKVLVDDRFADKLRIPPAFVLRVLEGEVPAKAVIKAQNDDSKKSWTVKVVKKTGEKYNYSFTGHGWRKFVEDCGLKAGEFLVFKLVSNSVFQIVRFGLNGCVKELITDPVIKHETCVSEQIKENHCAPSPKSKEAPPRAAISSDDSLPTDHPRGRGGQFPVAVTDRVIIKGNRRTQPHFVGRKAIVTAQCLNGWFVVKTIDNAESVKLQYRSLDKVSDDPSPSKPPTDKQTEDPSFPVVMKKHCRSRLTLPIAFARKIGMRKKKVLLRNEEGKEWEADVSVRTYQTSTRMDLCGGWSAFRKENKIADGDSCSFKLVKSAGDVIDVVVRKRRRPRWT</sequence>
<organism evidence="1 2">
    <name type="scientific">Vaccinium darrowii</name>
    <dbReference type="NCBI Taxonomy" id="229202"/>
    <lineage>
        <taxon>Eukaryota</taxon>
        <taxon>Viridiplantae</taxon>
        <taxon>Streptophyta</taxon>
        <taxon>Embryophyta</taxon>
        <taxon>Tracheophyta</taxon>
        <taxon>Spermatophyta</taxon>
        <taxon>Magnoliopsida</taxon>
        <taxon>eudicotyledons</taxon>
        <taxon>Gunneridae</taxon>
        <taxon>Pentapetalae</taxon>
        <taxon>asterids</taxon>
        <taxon>Ericales</taxon>
        <taxon>Ericaceae</taxon>
        <taxon>Vaccinioideae</taxon>
        <taxon>Vaccinieae</taxon>
        <taxon>Vaccinium</taxon>
    </lineage>
</organism>
<accession>A0ACB7YID4</accession>
<gene>
    <name evidence="1" type="ORF">Vadar_033628</name>
</gene>
<name>A0ACB7YID4_9ERIC</name>